<comment type="caution">
    <text evidence="2">The sequence shown here is derived from an EMBL/GenBank/DDBJ whole genome shotgun (WGS) entry which is preliminary data.</text>
</comment>
<gene>
    <name evidence="2" type="ORF">CTM90_01845</name>
</gene>
<feature type="domain" description="HTH araC/xylS-type" evidence="1">
    <location>
        <begin position="131"/>
        <end position="229"/>
    </location>
</feature>
<protein>
    <recommendedName>
        <fullName evidence="1">HTH araC/xylS-type domain-containing protein</fullName>
    </recommendedName>
</protein>
<accession>A0ABD6X8J4</accession>
<evidence type="ECO:0000313" key="3">
    <source>
        <dbReference type="Proteomes" id="UP000241404"/>
    </source>
</evidence>
<reference evidence="2 3" key="1">
    <citation type="submission" date="2018-03" db="EMBL/GenBank/DDBJ databases">
        <title>Whole genome sequencing of Histamine producing bacteria.</title>
        <authorList>
            <person name="Butler K."/>
        </authorList>
    </citation>
    <scope>NUCLEOTIDE SEQUENCE [LARGE SCALE GENOMIC DNA]</scope>
    <source>
        <strain evidence="2 3">BT-6</strain>
    </source>
</reference>
<dbReference type="PROSITE" id="PS01124">
    <property type="entry name" value="HTH_ARAC_FAMILY_2"/>
    <property type="match status" value="1"/>
</dbReference>
<dbReference type="AlphaFoldDB" id="A0ABD6X8J4"/>
<dbReference type="EMBL" id="PYMM01000001">
    <property type="protein sequence ID" value="PSU18746.1"/>
    <property type="molecule type" value="Genomic_DNA"/>
</dbReference>
<dbReference type="InterPro" id="IPR018060">
    <property type="entry name" value="HTH_AraC"/>
</dbReference>
<dbReference type="Pfam" id="PF12833">
    <property type="entry name" value="HTH_18"/>
    <property type="match status" value="1"/>
</dbReference>
<proteinExistence type="predicted"/>
<organism evidence="2 3">
    <name type="scientific">Photobacterium damselae</name>
    <dbReference type="NCBI Taxonomy" id="38293"/>
    <lineage>
        <taxon>Bacteria</taxon>
        <taxon>Pseudomonadati</taxon>
        <taxon>Pseudomonadota</taxon>
        <taxon>Gammaproteobacteria</taxon>
        <taxon>Vibrionales</taxon>
        <taxon>Vibrionaceae</taxon>
        <taxon>Photobacterium</taxon>
    </lineage>
</organism>
<evidence type="ECO:0000259" key="1">
    <source>
        <dbReference type="PROSITE" id="PS01124"/>
    </source>
</evidence>
<dbReference type="RefSeq" id="WP_065171228.1">
    <property type="nucleotide sequence ID" value="NZ_LZFH01000012.1"/>
</dbReference>
<sequence length="235" mass="28132">MIKFTVTPEIILTTKDFIIFSTNKNKILISSDQALVIIDKRNVHKKKSFAFRNTYEALSIENSSYIVRIKNDSIFYQKKFELHVNHDLHNSLLSIINFCSTHENEIITEVINEIITCSLKIAFTNENRIIDRIKTFIKNNMENKELSSLFIAEHFSISVRKLYYIFNDQDLSITQYIKHVRLEKLNHLLENHYFHLKKLQNECGFKTIYIMNNAYKKKYDISIKEKIKRYREHER</sequence>
<name>A0ABD6X8J4_PHODM</name>
<evidence type="ECO:0000313" key="2">
    <source>
        <dbReference type="EMBL" id="PSU18746.1"/>
    </source>
</evidence>
<dbReference type="Proteomes" id="UP000241404">
    <property type="component" value="Unassembled WGS sequence"/>
</dbReference>
<dbReference type="Gene3D" id="1.10.10.60">
    <property type="entry name" value="Homeodomain-like"/>
    <property type="match status" value="1"/>
</dbReference>